<dbReference type="Gene3D" id="1.10.1660.10">
    <property type="match status" value="1"/>
</dbReference>
<proteinExistence type="predicted"/>
<dbReference type="AlphaFoldDB" id="A0A6A8HF95"/>
<dbReference type="GO" id="GO:0003700">
    <property type="term" value="F:DNA-binding transcription factor activity"/>
    <property type="evidence" value="ECO:0007669"/>
    <property type="project" value="InterPro"/>
</dbReference>
<dbReference type="Pfam" id="PF13411">
    <property type="entry name" value="MerR_1"/>
    <property type="match status" value="1"/>
</dbReference>
<reference evidence="2" key="1">
    <citation type="journal article" date="2019" name="Nat. Med.">
        <title>A library of human gut bacterial isolates paired with longitudinal multiomics data enables mechanistic microbiome research.</title>
        <authorList>
            <person name="Poyet M."/>
            <person name="Groussin M."/>
            <person name="Gibbons S.M."/>
            <person name="Avila-Pacheco J."/>
            <person name="Jiang X."/>
            <person name="Kearney S.M."/>
            <person name="Perrotta A.R."/>
            <person name="Berdy B."/>
            <person name="Zhao S."/>
            <person name="Lieberman T.D."/>
            <person name="Swanson P.K."/>
            <person name="Smith M."/>
            <person name="Roesemann S."/>
            <person name="Alexander J.E."/>
            <person name="Rich S.A."/>
            <person name="Livny J."/>
            <person name="Vlamakis H."/>
            <person name="Clish C."/>
            <person name="Bullock K."/>
            <person name="Deik A."/>
            <person name="Scott J."/>
            <person name="Pierce K.A."/>
            <person name="Xavier R.J."/>
            <person name="Alm E.J."/>
        </authorList>
    </citation>
    <scope>NUCLEOTIDE SEQUENCE</scope>
    <source>
        <strain evidence="2">BIOML-A18</strain>
    </source>
</reference>
<dbReference type="PANTHER" id="PTHR30204:SF85">
    <property type="entry name" value="MULTIDRUG-EFFLUX TRANSPORTER 2 REGULATOR"/>
    <property type="match status" value="1"/>
</dbReference>
<evidence type="ECO:0000313" key="2">
    <source>
        <dbReference type="EMBL" id="MSA69211.1"/>
    </source>
</evidence>
<gene>
    <name evidence="2" type="ORF">GKC89_08995</name>
</gene>
<dbReference type="InterPro" id="IPR047057">
    <property type="entry name" value="MerR_fam"/>
</dbReference>
<dbReference type="InterPro" id="IPR000551">
    <property type="entry name" value="MerR-type_HTH_dom"/>
</dbReference>
<dbReference type="PROSITE" id="PS50937">
    <property type="entry name" value="HTH_MERR_2"/>
    <property type="match status" value="1"/>
</dbReference>
<dbReference type="GO" id="GO:0003677">
    <property type="term" value="F:DNA binding"/>
    <property type="evidence" value="ECO:0007669"/>
    <property type="project" value="UniProtKB-KW"/>
</dbReference>
<dbReference type="EMBL" id="WKOD01000031">
    <property type="protein sequence ID" value="MSA69211.1"/>
    <property type="molecule type" value="Genomic_DNA"/>
</dbReference>
<sequence>MELTEINTGNFAKLCRVTKKTLYFYDEIGLLKPIRVAKNGYRFYDVMQCDKMATIKMLQELGASLDEIQSFFRKDVLVEQAEFMREKRLALDEKMKLLEKRKCELDFLIKRMNEFIKIGAGTVFFETNEAKRYGIIDQKLKKHFVVNSIELGMQYGVIIDEENLKPAAIFYRDDAGEFIKEAGEYVCMFQTLEDGRMLENLAETAAVFQKFGGSGFIYHEDYANTIPEANGKHVIKLSQKRGA</sequence>
<keyword evidence="1" id="KW-0238">DNA-binding</keyword>
<dbReference type="RefSeq" id="WP_154237056.1">
    <property type="nucleotide sequence ID" value="NZ_WKNS01000019.1"/>
</dbReference>
<dbReference type="SMART" id="SM00422">
    <property type="entry name" value="HTH_MERR"/>
    <property type="match status" value="1"/>
</dbReference>
<dbReference type="InterPro" id="IPR009061">
    <property type="entry name" value="DNA-bd_dom_put_sf"/>
</dbReference>
<organism evidence="2">
    <name type="scientific">Ligilactobacillus ruminis</name>
    <dbReference type="NCBI Taxonomy" id="1623"/>
    <lineage>
        <taxon>Bacteria</taxon>
        <taxon>Bacillati</taxon>
        <taxon>Bacillota</taxon>
        <taxon>Bacilli</taxon>
        <taxon>Lactobacillales</taxon>
        <taxon>Lactobacillaceae</taxon>
        <taxon>Ligilactobacillus</taxon>
    </lineage>
</organism>
<evidence type="ECO:0000256" key="1">
    <source>
        <dbReference type="ARBA" id="ARBA00023125"/>
    </source>
</evidence>
<name>A0A6A8HF95_9LACO</name>
<accession>A0A6A8HF95</accession>
<comment type="caution">
    <text evidence="2">The sequence shown here is derived from an EMBL/GenBank/DDBJ whole genome shotgun (WGS) entry which is preliminary data.</text>
</comment>
<protein>
    <submittedName>
        <fullName evidence="2">MerR family transcriptional regulator</fullName>
    </submittedName>
</protein>
<dbReference type="SUPFAM" id="SSF46955">
    <property type="entry name" value="Putative DNA-binding domain"/>
    <property type="match status" value="1"/>
</dbReference>
<dbReference type="PANTHER" id="PTHR30204">
    <property type="entry name" value="REDOX-CYCLING DRUG-SENSING TRANSCRIPTIONAL ACTIVATOR SOXR"/>
    <property type="match status" value="1"/>
</dbReference>